<keyword evidence="13" id="KW-0234">DNA repair</keyword>
<proteinExistence type="predicted"/>
<dbReference type="PANTHER" id="PTHR30591:SF1">
    <property type="entry name" value="RECBCD ENZYME SUBUNIT RECC"/>
    <property type="match status" value="1"/>
</dbReference>
<sequence length="1157" mass="133581">MSLQLILGSSGAGKSYQLYKEVISKSMDNPDTNYLVIVPEQFTLQTQKDIVSMHPNRGTMNIDILSFLRLAYRIFDEVGGNDVPVLEDTGKSMVLRKIVANKKKELELFNHDVQKQGFIDELKSLISEIYQYSIGVEQLQEMEELAKNKPMLRAKLHDIVIIYNGFKEYMNEKYITAEEILDVLCNVIDQSQIIANSIICLDGFTGFTPAQYKLLTILMKKAKKVLITVTIDPREDIRRVDEEFKLFHLSKKTIKRLMDMAKEEEIEVDKPIYGEELSSKIPYRYLNCPPLAALERNIFRYPNVSYDKEQDSIRIHAARDGKKEIGYVIREIKHLIRTEDYRYQDIALITGDIAGYGRIAEQEFEKAGIPCFIDRKKDILSNPFVEFIRSVLDIAKNDFDYESVFRYLRCGMGSIDREEADILENYVIALGIRGRKRWNTQWTRTYRGQKEGELNRINELRKQLCEELMPLYEVLSDRSKNVTEYTTALYEFGVKMDAVGKLESYRVYFEEQNMLSTAKEYQQIYGIVIELYEKLVELLGEETLSLKEYTEVLEAGLAEAKVGLIPPGLDQVVIGDIERTRLKDIKALFFVGVNDGIIPKSNTGGGILSDLEREMLAEHEIEMAPTKRQAAYTEQFYLYLNMTKPQEKLYVTFSKVSEDGKALRPSYLIGVLQKLFSKLTIDEDEESEELEQIISNDRGLDYLIDGLRRFPYEDVSDTWKELFRYYNSREEYQQTIHNLIDAVFYVNTDMGLSKRIAKELYGSNLMGSVTRFEQFAACAFAHYISFGLELRERQEYRLAVPDMGNIFHNAIEGFSRKLSASEYNWHTIPDDIRDAWSEECVREAAEGYGNAILTSSKRLEYIIKRVERITKRTLWALCQQIKKGDFEPAAFELFFSDRNQLNSLTLDLSGEERIRLQGRIDRLDIYEEKDKLMVKVIDYKSGNTTFDLLSVYYGLQLQLAIYLNAAMELLERENPDKEVIPGAILYYNIDDPIVEKSDYVEASILKELKMNGIVNSNTEVVKHLDHSFKSEDGGIMPSVKSDTIPVESNKEGLFTKRSSVAELAQLKSMEDFVKETVSRFGRKILDGDTGIKPYRMGKRTACDYCPYNSICGFDIRIEGNSYRNLHSLSKEDIWEEMVERRDKNGGNEVDRGTEESN</sequence>
<dbReference type="GO" id="GO:0004386">
    <property type="term" value="F:helicase activity"/>
    <property type="evidence" value="ECO:0007669"/>
    <property type="project" value="UniProtKB-KW"/>
</dbReference>
<evidence type="ECO:0000256" key="5">
    <source>
        <dbReference type="ARBA" id="ARBA00022763"/>
    </source>
</evidence>
<keyword evidence="11" id="KW-0411">Iron-sulfur</keyword>
<keyword evidence="1" id="KW-0004">4Fe-4S</keyword>
<evidence type="ECO:0000313" key="15">
    <source>
        <dbReference type="EMBL" id="SFO04756.1"/>
    </source>
</evidence>
<dbReference type="AlphaFoldDB" id="A0A1I5DZX9"/>
<keyword evidence="10" id="KW-0408">Iron</keyword>
<keyword evidence="16" id="KW-1185">Reference proteome</keyword>
<keyword evidence="12" id="KW-0238">DNA-binding</keyword>
<evidence type="ECO:0000256" key="10">
    <source>
        <dbReference type="ARBA" id="ARBA00023004"/>
    </source>
</evidence>
<evidence type="ECO:0000256" key="11">
    <source>
        <dbReference type="ARBA" id="ARBA00023014"/>
    </source>
</evidence>
<evidence type="ECO:0000313" key="16">
    <source>
        <dbReference type="Proteomes" id="UP000198806"/>
    </source>
</evidence>
<keyword evidence="8" id="KW-0269">Exonuclease</keyword>
<keyword evidence="9" id="KW-0067">ATP-binding</keyword>
<name>A0A1I5DZX9_9FIRM</name>
<dbReference type="InterPro" id="IPR011604">
    <property type="entry name" value="PDDEXK-like_dom_sf"/>
</dbReference>
<feature type="domain" description="UvrD-like helicase C-terminal" evidence="14">
    <location>
        <begin position="282"/>
        <end position="582"/>
    </location>
</feature>
<dbReference type="GO" id="GO:0051539">
    <property type="term" value="F:4 iron, 4 sulfur cluster binding"/>
    <property type="evidence" value="ECO:0007669"/>
    <property type="project" value="UniProtKB-KW"/>
</dbReference>
<evidence type="ECO:0000256" key="4">
    <source>
        <dbReference type="ARBA" id="ARBA00022741"/>
    </source>
</evidence>
<dbReference type="Pfam" id="PF12705">
    <property type="entry name" value="PDDEXK_1"/>
    <property type="match status" value="1"/>
</dbReference>
<gene>
    <name evidence="15" type="ORF">SAMN04489757_10795</name>
</gene>
<dbReference type="GO" id="GO:0004527">
    <property type="term" value="F:exonuclease activity"/>
    <property type="evidence" value="ECO:0007669"/>
    <property type="project" value="UniProtKB-KW"/>
</dbReference>
<keyword evidence="4" id="KW-0547">Nucleotide-binding</keyword>
<evidence type="ECO:0000256" key="3">
    <source>
        <dbReference type="ARBA" id="ARBA00022723"/>
    </source>
</evidence>
<evidence type="ECO:0000256" key="2">
    <source>
        <dbReference type="ARBA" id="ARBA00022722"/>
    </source>
</evidence>
<protein>
    <submittedName>
        <fullName evidence="15">DNA helicase/exodeoxyribonuclease V, subunit B</fullName>
    </submittedName>
</protein>
<reference evidence="15 16" key="1">
    <citation type="submission" date="2016-10" db="EMBL/GenBank/DDBJ databases">
        <authorList>
            <person name="de Groot N.N."/>
        </authorList>
    </citation>
    <scope>NUCLEOTIDE SEQUENCE [LARGE SCALE GENOMIC DNA]</scope>
    <source>
        <strain evidence="15 16">DSM 1283</strain>
    </source>
</reference>
<dbReference type="Gene3D" id="3.90.320.10">
    <property type="match status" value="1"/>
</dbReference>
<dbReference type="PROSITE" id="PS51217">
    <property type="entry name" value="UVRD_HELICASE_CTER"/>
    <property type="match status" value="1"/>
</dbReference>
<dbReference type="PANTHER" id="PTHR30591">
    <property type="entry name" value="RECBCD ENZYME SUBUNIT RECC"/>
    <property type="match status" value="1"/>
</dbReference>
<organism evidence="15 16">
    <name type="scientific">Anaerocolumna aminovalerica</name>
    <dbReference type="NCBI Taxonomy" id="1527"/>
    <lineage>
        <taxon>Bacteria</taxon>
        <taxon>Bacillati</taxon>
        <taxon>Bacillota</taxon>
        <taxon>Clostridia</taxon>
        <taxon>Lachnospirales</taxon>
        <taxon>Lachnospiraceae</taxon>
        <taxon>Anaerocolumna</taxon>
    </lineage>
</organism>
<accession>A0A1I5DZX9</accession>
<dbReference type="Pfam" id="PF21445">
    <property type="entry name" value="ADDB_N"/>
    <property type="match status" value="1"/>
</dbReference>
<dbReference type="STRING" id="1527.SAMN04489757_10795"/>
<dbReference type="OrthoDB" id="9758506at2"/>
<keyword evidence="5" id="KW-0227">DNA damage</keyword>
<dbReference type="GO" id="GO:0046872">
    <property type="term" value="F:metal ion binding"/>
    <property type="evidence" value="ECO:0007669"/>
    <property type="project" value="UniProtKB-KW"/>
</dbReference>
<dbReference type="InterPro" id="IPR014140">
    <property type="entry name" value="DNA_helicase_suAddB"/>
</dbReference>
<dbReference type="GO" id="GO:0000724">
    <property type="term" value="P:double-strand break repair via homologous recombination"/>
    <property type="evidence" value="ECO:0007669"/>
    <property type="project" value="InterPro"/>
</dbReference>
<dbReference type="InterPro" id="IPR027417">
    <property type="entry name" value="P-loop_NTPase"/>
</dbReference>
<dbReference type="EMBL" id="FOWD01000007">
    <property type="protein sequence ID" value="SFO04756.1"/>
    <property type="molecule type" value="Genomic_DNA"/>
</dbReference>
<evidence type="ECO:0000256" key="13">
    <source>
        <dbReference type="ARBA" id="ARBA00023204"/>
    </source>
</evidence>
<evidence type="ECO:0000256" key="6">
    <source>
        <dbReference type="ARBA" id="ARBA00022801"/>
    </source>
</evidence>
<evidence type="ECO:0000256" key="8">
    <source>
        <dbReference type="ARBA" id="ARBA00022839"/>
    </source>
</evidence>
<dbReference type="GO" id="GO:0005524">
    <property type="term" value="F:ATP binding"/>
    <property type="evidence" value="ECO:0007669"/>
    <property type="project" value="UniProtKB-KW"/>
</dbReference>
<keyword evidence="3" id="KW-0479">Metal-binding</keyword>
<evidence type="ECO:0000256" key="7">
    <source>
        <dbReference type="ARBA" id="ARBA00022806"/>
    </source>
</evidence>
<dbReference type="NCBIfam" id="TIGR02773">
    <property type="entry name" value="addB_Gpos"/>
    <property type="match status" value="1"/>
</dbReference>
<keyword evidence="2" id="KW-0540">Nuclease</keyword>
<evidence type="ECO:0000256" key="12">
    <source>
        <dbReference type="ARBA" id="ARBA00023125"/>
    </source>
</evidence>
<dbReference type="Gene3D" id="3.40.50.300">
    <property type="entry name" value="P-loop containing nucleotide triphosphate hydrolases"/>
    <property type="match status" value="3"/>
</dbReference>
<dbReference type="InterPro" id="IPR038726">
    <property type="entry name" value="PDDEXK_AddAB-type"/>
</dbReference>
<dbReference type="InterPro" id="IPR049035">
    <property type="entry name" value="ADDB_N"/>
</dbReference>
<evidence type="ECO:0000259" key="14">
    <source>
        <dbReference type="PROSITE" id="PS51217"/>
    </source>
</evidence>
<dbReference type="Proteomes" id="UP000198806">
    <property type="component" value="Unassembled WGS sequence"/>
</dbReference>
<dbReference type="InterPro" id="IPR014017">
    <property type="entry name" value="DNA_helicase_UvrD-like_C"/>
</dbReference>
<keyword evidence="7 15" id="KW-0347">Helicase</keyword>
<keyword evidence="6" id="KW-0378">Hydrolase</keyword>
<dbReference type="SUPFAM" id="SSF52540">
    <property type="entry name" value="P-loop containing nucleoside triphosphate hydrolases"/>
    <property type="match status" value="1"/>
</dbReference>
<evidence type="ECO:0000256" key="9">
    <source>
        <dbReference type="ARBA" id="ARBA00022840"/>
    </source>
</evidence>
<dbReference type="RefSeq" id="WP_091685266.1">
    <property type="nucleotide sequence ID" value="NZ_BAABFM010000010.1"/>
</dbReference>
<evidence type="ECO:0000256" key="1">
    <source>
        <dbReference type="ARBA" id="ARBA00022485"/>
    </source>
</evidence>
<dbReference type="GO" id="GO:0003677">
    <property type="term" value="F:DNA binding"/>
    <property type="evidence" value="ECO:0007669"/>
    <property type="project" value="UniProtKB-KW"/>
</dbReference>